<dbReference type="EMBL" id="CP068046">
    <property type="protein sequence ID" value="QQR38445.1"/>
    <property type="molecule type" value="Genomic_DNA"/>
</dbReference>
<evidence type="ECO:0000313" key="3">
    <source>
        <dbReference type="Proteomes" id="UP000595857"/>
    </source>
</evidence>
<dbReference type="Proteomes" id="UP000595857">
    <property type="component" value="Chromosome"/>
</dbReference>
<keyword evidence="3" id="KW-1185">Reference proteome</keyword>
<proteinExistence type="predicted"/>
<evidence type="ECO:0000259" key="1">
    <source>
        <dbReference type="Pfam" id="PF13577"/>
    </source>
</evidence>
<dbReference type="InterPro" id="IPR032710">
    <property type="entry name" value="NTF2-like_dom_sf"/>
</dbReference>
<sequence length="210" mass="24283">MQTSSDARLQDQFDRTELFDLVRRERFARDQRRFDVMAACFHPEAYVRTSWYDGTGGDAYVAATRKWMSNTGNSKHWVFPAFAQIRGDRATVESPAMIFNRARLEGIEIDFQVYCRFFSRAVRVAGDWKLASFHVFFERDIMMPTLASDALPVDPALLDTMRPSYKFLTYIQRSRGVMVNQDLLGDDRPDELAQFHAREERWLGGEGGVS</sequence>
<dbReference type="SUPFAM" id="SSF54427">
    <property type="entry name" value="NTF2-like"/>
    <property type="match status" value="1"/>
</dbReference>
<reference evidence="2 3" key="1">
    <citation type="submission" date="2021-01" db="EMBL/GenBank/DDBJ databases">
        <title>Genome seq and assembly of Devosia sp. LEGU1.</title>
        <authorList>
            <person name="Chhetri G."/>
        </authorList>
    </citation>
    <scope>NUCLEOTIDE SEQUENCE [LARGE SCALE GENOMIC DNA]</scope>
    <source>
        <strain evidence="2 3">LEGU1</strain>
    </source>
</reference>
<evidence type="ECO:0000313" key="2">
    <source>
        <dbReference type="EMBL" id="QQR38445.1"/>
    </source>
</evidence>
<dbReference type="Pfam" id="PF13577">
    <property type="entry name" value="SnoaL_4"/>
    <property type="match status" value="1"/>
</dbReference>
<dbReference type="RefSeq" id="WP_201630825.1">
    <property type="nucleotide sequence ID" value="NZ_CP068046.1"/>
</dbReference>
<dbReference type="InterPro" id="IPR037401">
    <property type="entry name" value="SnoaL-like"/>
</dbReference>
<feature type="domain" description="SnoaL-like" evidence="1">
    <location>
        <begin position="14"/>
        <end position="133"/>
    </location>
</feature>
<organism evidence="2 3">
    <name type="scientific">Devosia rhizoryzae</name>
    <dbReference type="NCBI Taxonomy" id="2774137"/>
    <lineage>
        <taxon>Bacteria</taxon>
        <taxon>Pseudomonadati</taxon>
        <taxon>Pseudomonadota</taxon>
        <taxon>Alphaproteobacteria</taxon>
        <taxon>Hyphomicrobiales</taxon>
        <taxon>Devosiaceae</taxon>
        <taxon>Devosia</taxon>
    </lineage>
</organism>
<accession>A0ABX7C2J0</accession>
<name>A0ABX7C2J0_9HYPH</name>
<protein>
    <submittedName>
        <fullName evidence="2">Nuclear transport factor 2 family protein</fullName>
    </submittedName>
</protein>
<gene>
    <name evidence="2" type="ORF">JI748_11725</name>
</gene>
<dbReference type="Gene3D" id="3.10.450.50">
    <property type="match status" value="1"/>
</dbReference>